<evidence type="ECO:0000313" key="3">
    <source>
        <dbReference type="EMBL" id="EOX93917.1"/>
    </source>
</evidence>
<dbReference type="AlphaFoldDB" id="A0A061DNA4"/>
<dbReference type="InterPro" id="IPR007513">
    <property type="entry name" value="SERF-like_N"/>
</dbReference>
<dbReference type="Pfam" id="PF04419">
    <property type="entry name" value="SERF-like_N"/>
    <property type="match status" value="1"/>
</dbReference>
<protein>
    <submittedName>
        <fullName evidence="3">Uncharacterized protein isoform 2</fullName>
    </submittedName>
</protein>
<dbReference type="Gramene" id="EOX93917">
    <property type="protein sequence ID" value="EOX93917"/>
    <property type="gene ID" value="TCM_002918"/>
</dbReference>
<evidence type="ECO:0000256" key="1">
    <source>
        <dbReference type="SAM" id="MobiDB-lite"/>
    </source>
</evidence>
<feature type="domain" description="Small EDRK-rich factor-like N-terminal" evidence="2">
    <location>
        <begin position="4"/>
        <end position="37"/>
    </location>
</feature>
<keyword evidence="4" id="KW-1185">Reference proteome</keyword>
<reference evidence="3 4" key="1">
    <citation type="journal article" date="2013" name="Genome Biol.">
        <title>The genome sequence of the most widely cultivated cacao type and its use to identify candidate genes regulating pod color.</title>
        <authorList>
            <person name="Motamayor J.C."/>
            <person name="Mockaitis K."/>
            <person name="Schmutz J."/>
            <person name="Haiminen N."/>
            <person name="Iii D.L."/>
            <person name="Cornejo O."/>
            <person name="Findley S.D."/>
            <person name="Zheng P."/>
            <person name="Utro F."/>
            <person name="Royaert S."/>
            <person name="Saski C."/>
            <person name="Jenkins J."/>
            <person name="Podicheti R."/>
            <person name="Zhao M."/>
            <person name="Scheffler B.E."/>
            <person name="Stack J.C."/>
            <person name="Feltus F.A."/>
            <person name="Mustiga G.M."/>
            <person name="Amores F."/>
            <person name="Phillips W."/>
            <person name="Marelli J.P."/>
            <person name="May G.D."/>
            <person name="Shapiro H."/>
            <person name="Ma J."/>
            <person name="Bustamante C.D."/>
            <person name="Schnell R.J."/>
            <person name="Main D."/>
            <person name="Gilbert D."/>
            <person name="Parida L."/>
            <person name="Kuhn D.N."/>
        </authorList>
    </citation>
    <scope>NUCLEOTIDE SEQUENCE [LARGE SCALE GENOMIC DNA]</scope>
    <source>
        <strain evidence="4">cv. Matina 1-6</strain>
    </source>
</reference>
<dbReference type="InParanoid" id="A0A061DNA4"/>
<name>A0A061DNA4_THECC</name>
<dbReference type="FunCoup" id="A0A061DNA4">
    <property type="interactions" value="744"/>
</dbReference>
<sequence length="94" mass="11061">MTRNQRERDRERAQARTGNKGKSVKDDGLTPEQRQMQRPCKKRLQRRGRRQRPEGTMRALVQEVKPRNNNDGWDSILSITLIKSKLRLSIGHKL</sequence>
<feature type="region of interest" description="Disordered" evidence="1">
    <location>
        <begin position="1"/>
        <end position="73"/>
    </location>
</feature>
<feature type="compositionally biased region" description="Basic residues" evidence="1">
    <location>
        <begin position="39"/>
        <end position="50"/>
    </location>
</feature>
<organism evidence="3 4">
    <name type="scientific">Theobroma cacao</name>
    <name type="common">Cacao</name>
    <name type="synonym">Cocoa</name>
    <dbReference type="NCBI Taxonomy" id="3641"/>
    <lineage>
        <taxon>Eukaryota</taxon>
        <taxon>Viridiplantae</taxon>
        <taxon>Streptophyta</taxon>
        <taxon>Embryophyta</taxon>
        <taxon>Tracheophyta</taxon>
        <taxon>Spermatophyta</taxon>
        <taxon>Magnoliopsida</taxon>
        <taxon>eudicotyledons</taxon>
        <taxon>Gunneridae</taxon>
        <taxon>Pentapetalae</taxon>
        <taxon>rosids</taxon>
        <taxon>malvids</taxon>
        <taxon>Malvales</taxon>
        <taxon>Malvaceae</taxon>
        <taxon>Byttnerioideae</taxon>
        <taxon>Theobroma</taxon>
    </lineage>
</organism>
<dbReference type="EMBL" id="CM001879">
    <property type="protein sequence ID" value="EOX93917.1"/>
    <property type="molecule type" value="Genomic_DNA"/>
</dbReference>
<accession>A0A061DNA4</accession>
<feature type="compositionally biased region" description="Basic and acidic residues" evidence="1">
    <location>
        <begin position="1"/>
        <end position="14"/>
    </location>
</feature>
<gene>
    <name evidence="3" type="ORF">TCM_002918</name>
</gene>
<evidence type="ECO:0000313" key="4">
    <source>
        <dbReference type="Proteomes" id="UP000026915"/>
    </source>
</evidence>
<dbReference type="Proteomes" id="UP000026915">
    <property type="component" value="Chromosome 1"/>
</dbReference>
<evidence type="ECO:0000259" key="2">
    <source>
        <dbReference type="Pfam" id="PF04419"/>
    </source>
</evidence>
<proteinExistence type="predicted"/>
<dbReference type="HOGENOM" id="CLU_2390399_0_0_1"/>